<dbReference type="Proteomes" id="UP000019849">
    <property type="component" value="Unassembled WGS sequence"/>
</dbReference>
<dbReference type="InterPro" id="IPR011227">
    <property type="entry name" value="UCP029730"/>
</dbReference>
<dbReference type="PIRSF" id="PIRSF029730">
    <property type="entry name" value="UCP029730"/>
    <property type="match status" value="1"/>
</dbReference>
<dbReference type="EMBL" id="SNZF01000007">
    <property type="protein sequence ID" value="TDR35931.1"/>
    <property type="molecule type" value="Genomic_DNA"/>
</dbReference>
<dbReference type="Proteomes" id="UP000294958">
    <property type="component" value="Unassembled WGS sequence"/>
</dbReference>
<organism evidence="1 3">
    <name type="scientific">Aquamicrobium defluvii</name>
    <dbReference type="NCBI Taxonomy" id="69279"/>
    <lineage>
        <taxon>Bacteria</taxon>
        <taxon>Pseudomonadati</taxon>
        <taxon>Pseudomonadota</taxon>
        <taxon>Alphaproteobacteria</taxon>
        <taxon>Hyphomicrobiales</taxon>
        <taxon>Phyllobacteriaceae</taxon>
        <taxon>Aquamicrobium</taxon>
    </lineage>
</organism>
<dbReference type="Pfam" id="PF05013">
    <property type="entry name" value="FGase"/>
    <property type="match status" value="1"/>
</dbReference>
<accession>A0A011UKN3</accession>
<evidence type="ECO:0000313" key="1">
    <source>
        <dbReference type="EMBL" id="EXL06761.1"/>
    </source>
</evidence>
<reference evidence="2 4" key="2">
    <citation type="submission" date="2019-03" db="EMBL/GenBank/DDBJ databases">
        <title>Genomic Encyclopedia of Type Strains, Phase IV (KMG-IV): sequencing the most valuable type-strain genomes for metagenomic binning, comparative biology and taxonomic classification.</title>
        <authorList>
            <person name="Goeker M."/>
        </authorList>
    </citation>
    <scope>NUCLEOTIDE SEQUENCE [LARGE SCALE GENOMIC DNA]</scope>
    <source>
        <strain evidence="2 4">DSM 11603</strain>
    </source>
</reference>
<protein>
    <submittedName>
        <fullName evidence="1 2">N-formylglutamate amidohydrolase</fullName>
    </submittedName>
</protein>
<dbReference type="Gene3D" id="3.40.630.40">
    <property type="entry name" value="Zn-dependent exopeptidases"/>
    <property type="match status" value="1"/>
</dbReference>
<keyword evidence="1" id="KW-0378">Hydrolase</keyword>
<reference evidence="1 3" key="1">
    <citation type="submission" date="2014-02" db="EMBL/GenBank/DDBJ databases">
        <title>Aquamicrobium defluvii Genome sequencing.</title>
        <authorList>
            <person name="Wang X."/>
        </authorList>
    </citation>
    <scope>NUCLEOTIDE SEQUENCE [LARGE SCALE GENOMIC DNA]</scope>
    <source>
        <strain evidence="1 3">W13Z1</strain>
    </source>
</reference>
<dbReference type="SUPFAM" id="SSF53187">
    <property type="entry name" value="Zn-dependent exopeptidases"/>
    <property type="match status" value="1"/>
</dbReference>
<dbReference type="GO" id="GO:0016787">
    <property type="term" value="F:hydrolase activity"/>
    <property type="evidence" value="ECO:0007669"/>
    <property type="project" value="UniProtKB-KW"/>
</dbReference>
<dbReference type="eggNOG" id="COG3931">
    <property type="taxonomic scope" value="Bacteria"/>
</dbReference>
<evidence type="ECO:0000313" key="4">
    <source>
        <dbReference type="Proteomes" id="UP000294958"/>
    </source>
</evidence>
<name>A0A011UKN3_9HYPH</name>
<dbReference type="HOGENOM" id="CLU_079628_0_0_5"/>
<dbReference type="PATRIC" id="fig|69279.3.peg.2446"/>
<dbReference type="RefSeq" id="WP_051520572.1">
    <property type="nucleotide sequence ID" value="NZ_KK073888.1"/>
</dbReference>
<dbReference type="InterPro" id="IPR007709">
    <property type="entry name" value="N-FG_amidohydro"/>
</dbReference>
<dbReference type="EMBL" id="JENY01000015">
    <property type="protein sequence ID" value="EXL06761.1"/>
    <property type="molecule type" value="Genomic_DNA"/>
</dbReference>
<comment type="caution">
    <text evidence="1">The sequence shown here is derived from an EMBL/GenBank/DDBJ whole genome shotgun (WGS) entry which is preliminary data.</text>
</comment>
<dbReference type="AlphaFoldDB" id="A0A011UKN3"/>
<proteinExistence type="predicted"/>
<evidence type="ECO:0000313" key="3">
    <source>
        <dbReference type="Proteomes" id="UP000019849"/>
    </source>
</evidence>
<sequence>MSLQPSAVSPYRLLGADEPHPLEVFNPQGGSDFFLICEHAGRLLPASLGTLGLDEADRSRHIAWDIGARDIAMELAALLDAPLYMQRYSRLVCDCNRQPTVASFIPGISETTVIPGNANLSPGEIGARVEEIFQPFHDAVTQALDARDAAGRRTILATVHSFTPVYKGVSRPWQIGVLFNRDTVLSPQIVRYLQANTDYEVGVNQPYAVGDDTDYAIPVHGEKRGYPCVEFEIRNDLTTGRQAVADWARLLAASLRDAAQLVAV</sequence>
<keyword evidence="4" id="KW-1185">Reference proteome</keyword>
<gene>
    <name evidence="1" type="ORF">BG36_05285</name>
    <name evidence="2" type="ORF">DES43_10799</name>
</gene>
<evidence type="ECO:0000313" key="2">
    <source>
        <dbReference type="EMBL" id="TDR35931.1"/>
    </source>
</evidence>
<dbReference type="OrthoDB" id="9815326at2"/>
<dbReference type="STRING" id="69279.BG36_05285"/>